<dbReference type="Pfam" id="PF03729">
    <property type="entry name" value="DUF308"/>
    <property type="match status" value="2"/>
</dbReference>
<evidence type="ECO:0000256" key="2">
    <source>
        <dbReference type="SAM" id="Phobius"/>
    </source>
</evidence>
<keyword evidence="2" id="KW-1133">Transmembrane helix</keyword>
<feature type="transmembrane region" description="Helical" evidence="2">
    <location>
        <begin position="130"/>
        <end position="149"/>
    </location>
</feature>
<reference evidence="3 4" key="1">
    <citation type="submission" date="2019-10" db="EMBL/GenBank/DDBJ databases">
        <title>Characterization of the phylogenetic diversity of two novel species belonging to the genus Bifidobacterium: Bifidobacterium cebidarum sp. nov. and Bifidobacterium leontopitheci sp. nov.</title>
        <authorList>
            <person name="Lugli G.A."/>
            <person name="Duranti S."/>
            <person name="Milani C."/>
            <person name="Turroni F."/>
            <person name="Ventura M."/>
        </authorList>
    </citation>
    <scope>NUCLEOTIDE SEQUENCE [LARGE SCALE GENOMIC DNA]</scope>
    <source>
        <strain evidence="3 4">DSM 100688</strain>
    </source>
</reference>
<feature type="transmembrane region" description="Helical" evidence="2">
    <location>
        <begin position="155"/>
        <end position="182"/>
    </location>
</feature>
<feature type="transmembrane region" description="Helical" evidence="2">
    <location>
        <begin position="269"/>
        <end position="292"/>
    </location>
</feature>
<feature type="transmembrane region" description="Helical" evidence="2">
    <location>
        <begin position="245"/>
        <end position="263"/>
    </location>
</feature>
<sequence length="299" mass="31896">MSDPNMNGQNQNPQSGNPRSGNNPNGQPEYGAYAPQGQPNGQYYPYGGAPNQNGQNGNPNGYGQYQQNTQYGNPYGTQQPYGQPFAYQPNPYDQNGQGNQYGNQNGWQPVNLFQLFEETLPQQAKNAIRGLYGIVGTVAVILGLALLIWPGKTLTVFAVAFGIYFVVSGVIRIVSALVTIGLPGGWRALDILVGGLLAFGGVIMLKNAALSGTSLAIFVTLIVGFGWIMEGVMALVESWRLPKSGWAVCYAIISIIAGLVVIVSPVSSMMFLIIFGGCALIVMGVSAIVRAFTFGKSRK</sequence>
<organism evidence="3 4">
    <name type="scientific">Bifidobacterium ramosum</name>
    <dbReference type="NCBI Taxonomy" id="1798158"/>
    <lineage>
        <taxon>Bacteria</taxon>
        <taxon>Bacillati</taxon>
        <taxon>Actinomycetota</taxon>
        <taxon>Actinomycetes</taxon>
        <taxon>Bifidobacteriales</taxon>
        <taxon>Bifidobacteriaceae</taxon>
        <taxon>Bifidobacterium</taxon>
    </lineage>
</organism>
<dbReference type="EMBL" id="WBSM01000005">
    <property type="protein sequence ID" value="KAB8287960.1"/>
    <property type="molecule type" value="Genomic_DNA"/>
</dbReference>
<evidence type="ECO:0008006" key="5">
    <source>
        <dbReference type="Google" id="ProtNLM"/>
    </source>
</evidence>
<proteinExistence type="predicted"/>
<dbReference type="PANTHER" id="PTHR34989:SF1">
    <property type="entry name" value="PROTEIN HDED"/>
    <property type="match status" value="1"/>
</dbReference>
<accession>A0A6L4X157</accession>
<dbReference type="AlphaFoldDB" id="A0A6L4X157"/>
<feature type="transmembrane region" description="Helical" evidence="2">
    <location>
        <begin position="215"/>
        <end position="236"/>
    </location>
</feature>
<evidence type="ECO:0000313" key="4">
    <source>
        <dbReference type="Proteomes" id="UP000482084"/>
    </source>
</evidence>
<feature type="transmembrane region" description="Helical" evidence="2">
    <location>
        <begin position="189"/>
        <end position="209"/>
    </location>
</feature>
<evidence type="ECO:0000256" key="1">
    <source>
        <dbReference type="SAM" id="MobiDB-lite"/>
    </source>
</evidence>
<keyword evidence="2" id="KW-0472">Membrane</keyword>
<keyword evidence="4" id="KW-1185">Reference proteome</keyword>
<comment type="caution">
    <text evidence="3">The sequence shown here is derived from an EMBL/GenBank/DDBJ whole genome shotgun (WGS) entry which is preliminary data.</text>
</comment>
<feature type="region of interest" description="Disordered" evidence="1">
    <location>
        <begin position="1"/>
        <end position="103"/>
    </location>
</feature>
<dbReference type="PANTHER" id="PTHR34989">
    <property type="entry name" value="PROTEIN HDED"/>
    <property type="match status" value="1"/>
</dbReference>
<dbReference type="Proteomes" id="UP000482084">
    <property type="component" value="Unassembled WGS sequence"/>
</dbReference>
<dbReference type="GO" id="GO:0005886">
    <property type="term" value="C:plasma membrane"/>
    <property type="evidence" value="ECO:0007669"/>
    <property type="project" value="TreeGrafter"/>
</dbReference>
<dbReference type="InterPro" id="IPR052712">
    <property type="entry name" value="Acid_resist_chaperone_HdeD"/>
</dbReference>
<dbReference type="InterPro" id="IPR005325">
    <property type="entry name" value="DUF308_memb"/>
</dbReference>
<feature type="compositionally biased region" description="Low complexity" evidence="1">
    <location>
        <begin position="94"/>
        <end position="103"/>
    </location>
</feature>
<keyword evidence="2" id="KW-0812">Transmembrane</keyword>
<gene>
    <name evidence="3" type="ORF">DSM100688_1070</name>
</gene>
<evidence type="ECO:0000313" key="3">
    <source>
        <dbReference type="EMBL" id="KAB8287960.1"/>
    </source>
</evidence>
<feature type="compositionally biased region" description="Low complexity" evidence="1">
    <location>
        <begin position="1"/>
        <end position="76"/>
    </location>
</feature>
<name>A0A6L4X157_9BIFI</name>
<protein>
    <recommendedName>
        <fullName evidence="5">HdeD family acid-resistance protein</fullName>
    </recommendedName>
</protein>
<dbReference type="RefSeq" id="WP_420837483.1">
    <property type="nucleotide sequence ID" value="NZ_WBSM01000005.1"/>
</dbReference>